<feature type="coiled-coil region" evidence="6">
    <location>
        <begin position="362"/>
        <end position="406"/>
    </location>
</feature>
<dbReference type="GO" id="GO:0000124">
    <property type="term" value="C:SAGA complex"/>
    <property type="evidence" value="ECO:0007669"/>
    <property type="project" value="TreeGrafter"/>
</dbReference>
<dbReference type="OrthoDB" id="1232at2759"/>
<organism evidence="8 9">
    <name type="scientific">Pocillopora damicornis</name>
    <name type="common">Cauliflower coral</name>
    <name type="synonym">Millepora damicornis</name>
    <dbReference type="NCBI Taxonomy" id="46731"/>
    <lineage>
        <taxon>Eukaryota</taxon>
        <taxon>Metazoa</taxon>
        <taxon>Cnidaria</taxon>
        <taxon>Anthozoa</taxon>
        <taxon>Hexacorallia</taxon>
        <taxon>Scleractinia</taxon>
        <taxon>Astrocoeniina</taxon>
        <taxon>Pocilloporidae</taxon>
        <taxon>Pocillopora</taxon>
    </lineage>
</organism>
<evidence type="ECO:0000256" key="2">
    <source>
        <dbReference type="ARBA" id="ARBA00005330"/>
    </source>
</evidence>
<keyword evidence="6" id="KW-0175">Coiled coil</keyword>
<feature type="region of interest" description="Disordered" evidence="7">
    <location>
        <begin position="292"/>
        <end position="325"/>
    </location>
</feature>
<evidence type="ECO:0000256" key="1">
    <source>
        <dbReference type="ARBA" id="ARBA00004123"/>
    </source>
</evidence>
<comment type="caution">
    <text evidence="8">The sequence shown here is derived from an EMBL/GenBank/DDBJ whole genome shotgun (WGS) entry which is preliminary data.</text>
</comment>
<dbReference type="GO" id="GO:0003713">
    <property type="term" value="F:transcription coactivator activity"/>
    <property type="evidence" value="ECO:0007669"/>
    <property type="project" value="TreeGrafter"/>
</dbReference>
<dbReference type="Proteomes" id="UP000275408">
    <property type="component" value="Unassembled WGS sequence"/>
</dbReference>
<dbReference type="Pfam" id="PF10198">
    <property type="entry name" value="Ada3"/>
    <property type="match status" value="1"/>
</dbReference>
<gene>
    <name evidence="8" type="ORF">pdam_00007991</name>
</gene>
<protein>
    <recommendedName>
        <fullName evidence="10">Transcriptional adapter 3</fullName>
    </recommendedName>
</protein>
<feature type="compositionally biased region" description="Basic and acidic residues" evidence="7">
    <location>
        <begin position="110"/>
        <end position="126"/>
    </location>
</feature>
<evidence type="ECO:0000313" key="8">
    <source>
        <dbReference type="EMBL" id="RMX48636.1"/>
    </source>
</evidence>
<evidence type="ECO:0000256" key="4">
    <source>
        <dbReference type="ARBA" id="ARBA00023163"/>
    </source>
</evidence>
<keyword evidence="5" id="KW-0539">Nucleus</keyword>
<sequence>MSNVLDDGKGDTDPCPLQYCDFKMVDHKSMCPFYTSLLTRSSDQGLNPEDLHLLQSDLETLLAGANRRIRQIDSETKLLIDWAEKKDKKSVRQRELEILNSLGSLKRSRPATEEKGAKKQKLEESRSTSPGAQLVGRPKSKHSASSEGSQEDETFPPSVKTKTDTPNRFWAAVEPYCADITVEDQKFLEESLKIPDDEQEYYKVPPLGRHYGEKWAQEDLLEEQEEGSRIHDKKLRGTLTNATSENTNKVIGEKSLLKKADTTGLHEEDLCPFGSLTQRLVSALIEENIIAPIPEQNSGSGSSDSAMTRSGNNPPRTPSKAPHVPHTRTLEARVREELVFQGLLDAEDQADEEVDDEVLAELKRHQNELRVLIAKNRQQKSELSKLTQEEMRRQELKHRAQVADAEVMEWFRKMMAYKQKRKSPTKKEKEAAWKALREREAILRVLGNS</sequence>
<keyword evidence="4" id="KW-0804">Transcription</keyword>
<evidence type="ECO:0000313" key="9">
    <source>
        <dbReference type="Proteomes" id="UP000275408"/>
    </source>
</evidence>
<dbReference type="EMBL" id="RCHS01002246">
    <property type="protein sequence ID" value="RMX48636.1"/>
    <property type="molecule type" value="Genomic_DNA"/>
</dbReference>
<feature type="compositionally biased region" description="Polar residues" evidence="7">
    <location>
        <begin position="295"/>
        <end position="314"/>
    </location>
</feature>
<comment type="subcellular location">
    <subcellularLocation>
        <location evidence="1">Nucleus</location>
    </subcellularLocation>
</comment>
<feature type="region of interest" description="Disordered" evidence="7">
    <location>
        <begin position="107"/>
        <end position="164"/>
    </location>
</feature>
<dbReference type="PANTHER" id="PTHR13556">
    <property type="entry name" value="TRANSCRIPTIONAL ADAPTER 3-RELATED"/>
    <property type="match status" value="1"/>
</dbReference>
<comment type="similarity">
    <text evidence="2">Belongs to the NGG1 family.</text>
</comment>
<evidence type="ECO:0000256" key="7">
    <source>
        <dbReference type="SAM" id="MobiDB-lite"/>
    </source>
</evidence>
<reference evidence="8 9" key="1">
    <citation type="journal article" date="2018" name="Sci. Rep.">
        <title>Comparative analysis of the Pocillopora damicornis genome highlights role of immune system in coral evolution.</title>
        <authorList>
            <person name="Cunning R."/>
            <person name="Bay R.A."/>
            <person name="Gillette P."/>
            <person name="Baker A.C."/>
            <person name="Traylor-Knowles N."/>
        </authorList>
    </citation>
    <scope>NUCLEOTIDE SEQUENCE [LARGE SCALE GENOMIC DNA]</scope>
    <source>
        <strain evidence="8">RSMAS</strain>
        <tissue evidence="8">Whole animal</tissue>
    </source>
</reference>
<dbReference type="GO" id="GO:0005634">
    <property type="term" value="C:nucleus"/>
    <property type="evidence" value="ECO:0007669"/>
    <property type="project" value="UniProtKB-SubCell"/>
</dbReference>
<evidence type="ECO:0000256" key="6">
    <source>
        <dbReference type="SAM" id="Coils"/>
    </source>
</evidence>
<name>A0A3M6U4X1_POCDA</name>
<evidence type="ECO:0000256" key="3">
    <source>
        <dbReference type="ARBA" id="ARBA00023015"/>
    </source>
</evidence>
<dbReference type="STRING" id="46731.A0A3M6U4X1"/>
<keyword evidence="3" id="KW-0805">Transcription regulation</keyword>
<dbReference type="PANTHER" id="PTHR13556:SF2">
    <property type="entry name" value="TRANSCRIPTIONAL ADAPTER 3"/>
    <property type="match status" value="1"/>
</dbReference>
<dbReference type="AlphaFoldDB" id="A0A3M6U4X1"/>
<dbReference type="InterPro" id="IPR019340">
    <property type="entry name" value="Histone_AcTrfase_su3"/>
</dbReference>
<dbReference type="OMA" id="EECPLQF"/>
<evidence type="ECO:0008006" key="10">
    <source>
        <dbReference type="Google" id="ProtNLM"/>
    </source>
</evidence>
<dbReference type="GO" id="GO:0006357">
    <property type="term" value="P:regulation of transcription by RNA polymerase II"/>
    <property type="evidence" value="ECO:0007669"/>
    <property type="project" value="TreeGrafter"/>
</dbReference>
<proteinExistence type="inferred from homology"/>
<keyword evidence="9" id="KW-1185">Reference proteome</keyword>
<accession>A0A3M6U4X1</accession>
<evidence type="ECO:0000256" key="5">
    <source>
        <dbReference type="ARBA" id="ARBA00023242"/>
    </source>
</evidence>